<proteinExistence type="predicted"/>
<reference evidence="1" key="1">
    <citation type="journal article" date="2014" name="Front. Microbiol.">
        <title>High frequency of phylogenetically diverse reductive dehalogenase-homologous genes in deep subseafloor sedimentary metagenomes.</title>
        <authorList>
            <person name="Kawai M."/>
            <person name="Futagami T."/>
            <person name="Toyoda A."/>
            <person name="Takaki Y."/>
            <person name="Nishi S."/>
            <person name="Hori S."/>
            <person name="Arai W."/>
            <person name="Tsubouchi T."/>
            <person name="Morono Y."/>
            <person name="Uchiyama I."/>
            <person name="Ito T."/>
            <person name="Fujiyama A."/>
            <person name="Inagaki F."/>
            <person name="Takami H."/>
        </authorList>
    </citation>
    <scope>NUCLEOTIDE SEQUENCE</scope>
    <source>
        <strain evidence="1">Expedition CK06-06</strain>
    </source>
</reference>
<dbReference type="EMBL" id="BART01015615">
    <property type="protein sequence ID" value="GAG86784.1"/>
    <property type="molecule type" value="Genomic_DNA"/>
</dbReference>
<organism evidence="1">
    <name type="scientific">marine sediment metagenome</name>
    <dbReference type="NCBI Taxonomy" id="412755"/>
    <lineage>
        <taxon>unclassified sequences</taxon>
        <taxon>metagenomes</taxon>
        <taxon>ecological metagenomes</taxon>
    </lineage>
</organism>
<accession>X1AUV9</accession>
<name>X1AUV9_9ZZZZ</name>
<feature type="non-terminal residue" evidence="1">
    <location>
        <position position="191"/>
    </location>
</feature>
<comment type="caution">
    <text evidence="1">The sequence shown here is derived from an EMBL/GenBank/DDBJ whole genome shotgun (WGS) entry which is preliminary data.</text>
</comment>
<sequence>MSDEYDDDYNEFLERIKKYLNLDQGTFDVDFLFLPEPNFNPETNRNKENFKGFKVTYHFESGMDKPEIRVEGDFDEKKLQEYFKKFNISNNSQFKRLRPSRERQAVDVGTLSLQPNFEHEQILMQEPYFEKIIHENSAEIIIEAPGIEKGHILLSLSEDGRTLRVSIEINFKNIEREVILPFESTMDDHIL</sequence>
<dbReference type="AlphaFoldDB" id="X1AUV9"/>
<protein>
    <recommendedName>
        <fullName evidence="2">SHSP domain-containing protein</fullName>
    </recommendedName>
</protein>
<evidence type="ECO:0008006" key="2">
    <source>
        <dbReference type="Google" id="ProtNLM"/>
    </source>
</evidence>
<evidence type="ECO:0000313" key="1">
    <source>
        <dbReference type="EMBL" id="GAG86784.1"/>
    </source>
</evidence>
<gene>
    <name evidence="1" type="ORF">S01H4_30280</name>
</gene>